<evidence type="ECO:0000313" key="2">
    <source>
        <dbReference type="EMBL" id="OVE86227.1"/>
    </source>
</evidence>
<dbReference type="AlphaFoldDB" id="A0A202EDE3"/>
<evidence type="ECO:0000259" key="1">
    <source>
        <dbReference type="Pfam" id="PF25950"/>
    </source>
</evidence>
<comment type="caution">
    <text evidence="2">The sequence shown here is derived from an EMBL/GenBank/DDBJ whole genome shotgun (WGS) entry which is preliminary data.</text>
</comment>
<dbReference type="RefSeq" id="WP_054863130.1">
    <property type="nucleotide sequence ID" value="NZ_MWPH01000001.1"/>
</dbReference>
<organism evidence="2 3">
    <name type="scientific">Natronolimnobius baerhuensis</name>
    <dbReference type="NCBI Taxonomy" id="253108"/>
    <lineage>
        <taxon>Archaea</taxon>
        <taxon>Methanobacteriati</taxon>
        <taxon>Methanobacteriota</taxon>
        <taxon>Stenosarchaea group</taxon>
        <taxon>Halobacteria</taxon>
        <taxon>Halobacteriales</taxon>
        <taxon>Natrialbaceae</taxon>
        <taxon>Natronolimnobius</taxon>
    </lineage>
</organism>
<dbReference type="EMBL" id="MWPH01000001">
    <property type="protein sequence ID" value="OVE86227.1"/>
    <property type="molecule type" value="Genomic_DNA"/>
</dbReference>
<dbReference type="Proteomes" id="UP000196084">
    <property type="component" value="Unassembled WGS sequence"/>
</dbReference>
<keyword evidence="3" id="KW-1185">Reference proteome</keyword>
<feature type="domain" description="DUF7988" evidence="1">
    <location>
        <begin position="6"/>
        <end position="140"/>
    </location>
</feature>
<dbReference type="OrthoDB" id="168840at2157"/>
<sequence length="140" mass="15416">MSYPVREARQRIQTAHRPTIAAINDCAIQVAAPWDTARTTNPDAVVGPFRDALEERGLLETLASLLVDVVEALDYECQGSPVPAPPYVIVTSRGPMVRATIDPGRLVIRFDAFEVLRDSDPERSPTYHRCDGVTVDVSLE</sequence>
<dbReference type="Pfam" id="PF25950">
    <property type="entry name" value="DUF7988"/>
    <property type="match status" value="1"/>
</dbReference>
<proteinExistence type="predicted"/>
<name>A0A202EDE3_9EURY</name>
<accession>A0A202EDE3</accession>
<evidence type="ECO:0000313" key="3">
    <source>
        <dbReference type="Proteomes" id="UP000196084"/>
    </source>
</evidence>
<dbReference type="InterPro" id="IPR058294">
    <property type="entry name" value="DUF7988"/>
</dbReference>
<protein>
    <recommendedName>
        <fullName evidence="1">DUF7988 domain-containing protein</fullName>
    </recommendedName>
</protein>
<gene>
    <name evidence="2" type="ORF">B2G88_05435</name>
</gene>
<reference evidence="2 3" key="1">
    <citation type="submission" date="2017-02" db="EMBL/GenBank/DDBJ databases">
        <title>Natronthermophilus aegyptiacus gen. nov.,sp. nov., an aerobic, extremely halophilic alkalithermophilic archaeon isolated from the athalassohaline Wadi An Natrun, Egypt.</title>
        <authorList>
            <person name="Zhao B."/>
        </authorList>
    </citation>
    <scope>NUCLEOTIDE SEQUENCE [LARGE SCALE GENOMIC DNA]</scope>
    <source>
        <strain evidence="2 3">CGMCC 1.3597</strain>
    </source>
</reference>